<sequence length="363" mass="37169">MRPAARENLTGVDSPGPGADVPPGPSRPGSTGRPPALPPVPPLVGPRTRSRSRSTFPPAPDPLPRPVPGTGLRTTSGPLVARRDPVGRRSSAAPSGAARFDRFARRWGWRAYALPVLAVLTVLALVDVAVTGTGQAEPAAPAAAVASTSAPTTTATATATAEPAPAQGDANPTDLAPTTGAASYVETGAGTVTVVDGTSAVYGAGPLERFVVEVEDGIGMDGPTFAAAVEATLGDPRSWGHDGAMSFQRVGAAEAAAGDYDFRVSLVSPGSMETYCPGVGTGGYTSCRYGERAVINLARWETAVPDYEGDIATYREYVVNHEVGHALGNGHQPCPGPGELAPVMQQQTLGLEGCRKNAWPYPA</sequence>
<evidence type="ECO:0000259" key="3">
    <source>
        <dbReference type="Pfam" id="PF11350"/>
    </source>
</evidence>
<gene>
    <name evidence="4" type="ORF">SAMN05660199_01424</name>
</gene>
<feature type="compositionally biased region" description="Low complexity" evidence="1">
    <location>
        <begin position="135"/>
        <end position="166"/>
    </location>
</feature>
<evidence type="ECO:0000256" key="2">
    <source>
        <dbReference type="SAM" id="Phobius"/>
    </source>
</evidence>
<dbReference type="STRING" id="1052260.SAMN05660199_01424"/>
<evidence type="ECO:0000313" key="4">
    <source>
        <dbReference type="EMBL" id="SDO17090.1"/>
    </source>
</evidence>
<feature type="region of interest" description="Disordered" evidence="1">
    <location>
        <begin position="1"/>
        <end position="97"/>
    </location>
</feature>
<keyword evidence="5" id="KW-1185">Reference proteome</keyword>
<feature type="compositionally biased region" description="Low complexity" evidence="1">
    <location>
        <begin position="88"/>
        <end position="97"/>
    </location>
</feature>
<dbReference type="SUPFAM" id="SSF55486">
    <property type="entry name" value="Metalloproteases ('zincins'), catalytic domain"/>
    <property type="match status" value="1"/>
</dbReference>
<dbReference type="InterPro" id="IPR022603">
    <property type="entry name" value="DUF3152"/>
</dbReference>
<accession>A0A1H0HDD3</accession>
<keyword evidence="2" id="KW-1133">Transmembrane helix</keyword>
<evidence type="ECO:0000313" key="5">
    <source>
        <dbReference type="Proteomes" id="UP000199088"/>
    </source>
</evidence>
<feature type="region of interest" description="Disordered" evidence="1">
    <location>
        <begin position="135"/>
        <end position="180"/>
    </location>
</feature>
<dbReference type="EMBL" id="FNIR01000004">
    <property type="protein sequence ID" value="SDO17090.1"/>
    <property type="molecule type" value="Genomic_DNA"/>
</dbReference>
<name>A0A1H0HDD3_9ACTN</name>
<dbReference type="Pfam" id="PF11350">
    <property type="entry name" value="DUF3152"/>
    <property type="match status" value="1"/>
</dbReference>
<feature type="domain" description="DUF3152" evidence="3">
    <location>
        <begin position="182"/>
        <end position="351"/>
    </location>
</feature>
<evidence type="ECO:0000256" key="1">
    <source>
        <dbReference type="SAM" id="MobiDB-lite"/>
    </source>
</evidence>
<dbReference type="Proteomes" id="UP000199088">
    <property type="component" value="Unassembled WGS sequence"/>
</dbReference>
<dbReference type="AlphaFoldDB" id="A0A1H0HDD3"/>
<proteinExistence type="predicted"/>
<reference evidence="5" key="1">
    <citation type="submission" date="2016-10" db="EMBL/GenBank/DDBJ databases">
        <authorList>
            <person name="Varghese N."/>
            <person name="Submissions S."/>
        </authorList>
    </citation>
    <scope>NUCLEOTIDE SEQUENCE [LARGE SCALE GENOMIC DNA]</scope>
    <source>
        <strain evidence="5">DSM 45843</strain>
    </source>
</reference>
<feature type="compositionally biased region" description="Pro residues" evidence="1">
    <location>
        <begin position="35"/>
        <end position="44"/>
    </location>
</feature>
<keyword evidence="2" id="KW-0472">Membrane</keyword>
<feature type="compositionally biased region" description="Pro residues" evidence="1">
    <location>
        <begin position="57"/>
        <end position="67"/>
    </location>
</feature>
<keyword evidence="2" id="KW-0812">Transmembrane</keyword>
<organism evidence="4 5">
    <name type="scientific">Klenkia soli</name>
    <dbReference type="NCBI Taxonomy" id="1052260"/>
    <lineage>
        <taxon>Bacteria</taxon>
        <taxon>Bacillati</taxon>
        <taxon>Actinomycetota</taxon>
        <taxon>Actinomycetes</taxon>
        <taxon>Geodermatophilales</taxon>
        <taxon>Geodermatophilaceae</taxon>
        <taxon>Klenkia</taxon>
    </lineage>
</organism>
<protein>
    <recommendedName>
        <fullName evidence="3">DUF3152 domain-containing protein</fullName>
    </recommendedName>
</protein>
<feature type="transmembrane region" description="Helical" evidence="2">
    <location>
        <begin position="109"/>
        <end position="130"/>
    </location>
</feature>